<dbReference type="EMBL" id="PEYT01000015">
    <property type="protein sequence ID" value="PIS23088.1"/>
    <property type="molecule type" value="Genomic_DNA"/>
</dbReference>
<name>A0A2H0XG35_UNCKA</name>
<comment type="caution">
    <text evidence="1">The sequence shown here is derived from an EMBL/GenBank/DDBJ whole genome shotgun (WGS) entry which is preliminary data.</text>
</comment>
<protein>
    <submittedName>
        <fullName evidence="1">Uncharacterized protein</fullName>
    </submittedName>
</protein>
<reference evidence="2" key="1">
    <citation type="submission" date="2017-09" db="EMBL/GenBank/DDBJ databases">
        <title>Depth-based differentiation of microbial function through sediment-hosted aquifers and enrichment of novel symbionts in the deep terrestrial subsurface.</title>
        <authorList>
            <person name="Probst A.J."/>
            <person name="Ladd B."/>
            <person name="Jarett J.K."/>
            <person name="Geller-Mcgrath D.E."/>
            <person name="Sieber C.M.K."/>
            <person name="Emerson J.B."/>
            <person name="Anantharaman K."/>
            <person name="Thomas B.C."/>
            <person name="Malmstrom R."/>
            <person name="Stieglmeier M."/>
            <person name="Klingl A."/>
            <person name="Woyke T."/>
            <person name="Ryan C.M."/>
            <person name="Banfield J.F."/>
        </authorList>
    </citation>
    <scope>NUCLEOTIDE SEQUENCE [LARGE SCALE GENOMIC DNA]</scope>
</reference>
<proteinExistence type="predicted"/>
<dbReference type="Proteomes" id="UP000230340">
    <property type="component" value="Unassembled WGS sequence"/>
</dbReference>
<sequence>MKTPIRIIAVTVALVFCLNMVIAIRNSAQKTKKVDLLRSEVADLRQYQEELKKELAYRKTSVFIEKEIQRVSFDHLGLAEELKIKRESGKLVTPPDTYKRWLNLFGF</sequence>
<organism evidence="1 2">
    <name type="scientific">candidate division WWE3 bacterium CG08_land_8_20_14_0_20_40_13</name>
    <dbReference type="NCBI Taxonomy" id="1975084"/>
    <lineage>
        <taxon>Bacteria</taxon>
        <taxon>Katanobacteria</taxon>
    </lineage>
</organism>
<dbReference type="AlphaFoldDB" id="A0A2H0XG35"/>
<evidence type="ECO:0000313" key="1">
    <source>
        <dbReference type="EMBL" id="PIS23088.1"/>
    </source>
</evidence>
<accession>A0A2H0XG35</accession>
<evidence type="ECO:0000313" key="2">
    <source>
        <dbReference type="Proteomes" id="UP000230340"/>
    </source>
</evidence>
<gene>
    <name evidence="1" type="ORF">COT49_01955</name>
</gene>